<dbReference type="InterPro" id="IPR029044">
    <property type="entry name" value="Nucleotide-diphossugar_trans"/>
</dbReference>
<feature type="domain" description="Glycosyltransferase 2-like" evidence="2">
    <location>
        <begin position="38"/>
        <end position="93"/>
    </location>
</feature>
<dbReference type="PANTHER" id="PTHR22916">
    <property type="entry name" value="GLYCOSYLTRANSFERASE"/>
    <property type="match status" value="1"/>
</dbReference>
<keyword evidence="1" id="KW-0812">Transmembrane</keyword>
<evidence type="ECO:0000313" key="3">
    <source>
        <dbReference type="EMBL" id="SNZ15397.1"/>
    </source>
</evidence>
<gene>
    <name evidence="3" type="ORF">SAMN06269185_2476</name>
</gene>
<dbReference type="RefSeq" id="WP_097009386.1">
    <property type="nucleotide sequence ID" value="NZ_OBEJ01000003.1"/>
</dbReference>
<dbReference type="Proteomes" id="UP000219453">
    <property type="component" value="Unassembled WGS sequence"/>
</dbReference>
<organism evidence="3 4">
    <name type="scientific">Natronoarchaeum philippinense</name>
    <dbReference type="NCBI Taxonomy" id="558529"/>
    <lineage>
        <taxon>Archaea</taxon>
        <taxon>Methanobacteriati</taxon>
        <taxon>Methanobacteriota</taxon>
        <taxon>Stenosarchaea group</taxon>
        <taxon>Halobacteria</taxon>
        <taxon>Halobacteriales</taxon>
        <taxon>Natronoarchaeaceae</taxon>
    </lineage>
</organism>
<keyword evidence="4" id="KW-1185">Reference proteome</keyword>
<keyword evidence="3" id="KW-0808">Transferase</keyword>
<evidence type="ECO:0000256" key="1">
    <source>
        <dbReference type="SAM" id="Phobius"/>
    </source>
</evidence>
<reference evidence="3 4" key="1">
    <citation type="submission" date="2017-09" db="EMBL/GenBank/DDBJ databases">
        <authorList>
            <person name="Ehlers B."/>
            <person name="Leendertz F.H."/>
        </authorList>
    </citation>
    <scope>NUCLEOTIDE SEQUENCE [LARGE SCALE GENOMIC DNA]</scope>
    <source>
        <strain evidence="3 4">DSM 27208</strain>
    </source>
</reference>
<name>A0A285P290_NATPI</name>
<accession>A0A285P290</accession>
<dbReference type="CDD" id="cd00761">
    <property type="entry name" value="Glyco_tranf_GTA_type"/>
    <property type="match status" value="1"/>
</dbReference>
<dbReference type="InterPro" id="IPR001173">
    <property type="entry name" value="Glyco_trans_2-like"/>
</dbReference>
<proteinExistence type="predicted"/>
<sequence>MNTTVSVIIPYSSTHTPKNMLLEAKESVKQQSVQTELIVVEDTDQRGPAWARNVGLERADTRYVAFLDADDLWEPDKLERQLKRMHETGAGLCVEGQQMTTGDFIQKLFVGQIGSLTPSILLDTHQTDVQFEESLQRREDHLFMLEAAQDAGVCFCEDIVTVRKQESGVSATTDSSLRFEADLHFLWLGWQRISEYKLHFSEFVHQLYHRHGRLKHTEGNFREAISYLIIATRIRVRPKTVAALCISVIFLLFKILGLDVSKYK</sequence>
<dbReference type="OrthoDB" id="46222at2157"/>
<dbReference type="EMBL" id="OBEJ01000003">
    <property type="protein sequence ID" value="SNZ15397.1"/>
    <property type="molecule type" value="Genomic_DNA"/>
</dbReference>
<evidence type="ECO:0000259" key="2">
    <source>
        <dbReference type="Pfam" id="PF00535"/>
    </source>
</evidence>
<evidence type="ECO:0000313" key="4">
    <source>
        <dbReference type="Proteomes" id="UP000219453"/>
    </source>
</evidence>
<dbReference type="Pfam" id="PF00535">
    <property type="entry name" value="Glycos_transf_2"/>
    <property type="match status" value="1"/>
</dbReference>
<dbReference type="Gene3D" id="3.90.550.10">
    <property type="entry name" value="Spore Coat Polysaccharide Biosynthesis Protein SpsA, Chain A"/>
    <property type="match status" value="1"/>
</dbReference>
<keyword evidence="1" id="KW-0472">Membrane</keyword>
<dbReference type="GO" id="GO:0016740">
    <property type="term" value="F:transferase activity"/>
    <property type="evidence" value="ECO:0007669"/>
    <property type="project" value="UniProtKB-KW"/>
</dbReference>
<protein>
    <submittedName>
        <fullName evidence="3">Glycosyltransferase involved in cell wall bisynthesis</fullName>
    </submittedName>
</protein>
<dbReference type="SUPFAM" id="SSF53448">
    <property type="entry name" value="Nucleotide-diphospho-sugar transferases"/>
    <property type="match status" value="1"/>
</dbReference>
<dbReference type="AlphaFoldDB" id="A0A285P290"/>
<feature type="transmembrane region" description="Helical" evidence="1">
    <location>
        <begin position="241"/>
        <end position="260"/>
    </location>
</feature>
<keyword evidence="1" id="KW-1133">Transmembrane helix</keyword>